<gene>
    <name evidence="1" type="ORF">FGM01_07855</name>
</gene>
<evidence type="ECO:0000313" key="2">
    <source>
        <dbReference type="Proteomes" id="UP000315131"/>
    </source>
</evidence>
<protein>
    <submittedName>
        <fullName evidence="1">Deoxyribose-phosphate aldolase</fullName>
    </submittedName>
</protein>
<accession>A0A550I2V4</accession>
<organism evidence="1 2">
    <name type="scientific">Christiangramia sabulilitoris</name>
    <dbReference type="NCBI Taxonomy" id="2583991"/>
    <lineage>
        <taxon>Bacteria</taxon>
        <taxon>Pseudomonadati</taxon>
        <taxon>Bacteroidota</taxon>
        <taxon>Flavobacteriia</taxon>
        <taxon>Flavobacteriales</taxon>
        <taxon>Flavobacteriaceae</taxon>
        <taxon>Christiangramia</taxon>
    </lineage>
</organism>
<dbReference type="OrthoDB" id="982433at2"/>
<reference evidence="1 2" key="1">
    <citation type="submission" date="2019-06" db="EMBL/GenBank/DDBJ databases">
        <title>Gramella sabulilitoris sp. nov., isolated from a marine sand.</title>
        <authorList>
            <person name="Yoon J.-H."/>
        </authorList>
    </citation>
    <scope>NUCLEOTIDE SEQUENCE [LARGE SCALE GENOMIC DNA]</scope>
    <source>
        <strain evidence="1 2">HSMS-1</strain>
    </source>
</reference>
<dbReference type="Pfam" id="PF20113">
    <property type="entry name" value="DUF6503"/>
    <property type="match status" value="1"/>
</dbReference>
<dbReference type="AlphaFoldDB" id="A0A550I2V4"/>
<dbReference type="RefSeq" id="WP_143410627.1">
    <property type="nucleotide sequence ID" value="NZ_VHSF01000002.1"/>
</dbReference>
<evidence type="ECO:0000313" key="1">
    <source>
        <dbReference type="EMBL" id="TRO65313.1"/>
    </source>
</evidence>
<keyword evidence="2" id="KW-1185">Reference proteome</keyword>
<name>A0A550I2V4_9FLAO</name>
<comment type="caution">
    <text evidence="1">The sequence shown here is derived from an EMBL/GenBank/DDBJ whole genome shotgun (WGS) entry which is preliminary data.</text>
</comment>
<proteinExistence type="predicted"/>
<dbReference type="PROSITE" id="PS51257">
    <property type="entry name" value="PROKAR_LIPOPROTEIN"/>
    <property type="match status" value="1"/>
</dbReference>
<dbReference type="Proteomes" id="UP000315131">
    <property type="component" value="Unassembled WGS sequence"/>
</dbReference>
<dbReference type="EMBL" id="VHSF01000002">
    <property type="protein sequence ID" value="TRO65313.1"/>
    <property type="molecule type" value="Genomic_DNA"/>
</dbReference>
<sequence>MKNVFMVLMILFTASCAEKKDALTANEIVDKAIKNAGGERYRNAEIEFIFRNLEYKSKREGGKFNLQRKMTDSTGNEILDILDNNGFQRLVNDSLVEVADSMKVAYGNSVNSVHYFVQLPFGLNAEAVQKELLGKDTIAGREYYEIKVTFTENGGGTDHEDEYLYWIDTQNFEVDYLAYNFEENGGGVRFRKAFNHRIIEGIRFVDYENYQYKDIYIPLEDLDSLFEKRELDLLSVIETKEIKVTPGS</sequence>
<dbReference type="InterPro" id="IPR045444">
    <property type="entry name" value="DUF6503"/>
</dbReference>